<sequence>MPDSPTPTQQELAVSTLGPCEIPTPLAEAKGGHGRFIEDDTRVMYDVVFHEGHDPKPAIGFERAGPREKIHFQPAKSKAAIVTCGGLCPGLNNVVRNLFYMHRRHYGTAEVLGIRNGYQGLNPAEGQEPITLTDSLVSSIHHQGGTLLGTSRGPQDPRVTVDFLQSQGVNILHTIGGDGTQRGAHAIAQEVARRGADIAVVGVPKTIDNDIRHCYQTFGFMSAVAEAERVIDRAHVEAISVPRGVGLVKLMGRHAGFLAASATIASGEVNFTIIPEAPLVLDGQDGLLARLGRRLDASDHAVVVVAEGAGQELLRAEKGDHAPRVDASGNELLSDIGLYLRKRIKQHFADIGNPVELKYIDPSYYVRSVHANAYDSLMTEKFARHAVHAAMAGKTDLFIGIWQGHMVHVPLSASCGQERRLSTGRDMWSAVLTITGQERW</sequence>
<comment type="similarity">
    <text evidence="10">Belongs to the phosphofructokinase type A (PFKA) family.</text>
</comment>
<dbReference type="GO" id="GO:0003872">
    <property type="term" value="F:6-phosphofructokinase activity"/>
    <property type="evidence" value="ECO:0007669"/>
    <property type="project" value="UniProtKB-EC"/>
</dbReference>
<dbReference type="AlphaFoldDB" id="A0A5C5ZM45"/>
<comment type="caution">
    <text evidence="14">The sequence shown here is derived from an EMBL/GenBank/DDBJ whole genome shotgun (WGS) entry which is preliminary data.</text>
</comment>
<dbReference type="SUPFAM" id="SSF53784">
    <property type="entry name" value="Phosphofructokinase"/>
    <property type="match status" value="1"/>
</dbReference>
<gene>
    <name evidence="14" type="primary">pfkA1_2</name>
    <name evidence="14" type="ORF">Mal64_19510</name>
</gene>
<dbReference type="InterPro" id="IPR050929">
    <property type="entry name" value="PFKA"/>
</dbReference>
<evidence type="ECO:0000256" key="1">
    <source>
        <dbReference type="ARBA" id="ARBA00001946"/>
    </source>
</evidence>
<dbReference type="PRINTS" id="PR00476">
    <property type="entry name" value="PHFRCTKINASE"/>
</dbReference>
<dbReference type="EMBL" id="SJPQ01000002">
    <property type="protein sequence ID" value="TWT88469.1"/>
    <property type="molecule type" value="Genomic_DNA"/>
</dbReference>
<evidence type="ECO:0000256" key="3">
    <source>
        <dbReference type="ARBA" id="ARBA00022679"/>
    </source>
</evidence>
<dbReference type="GO" id="GO:0046872">
    <property type="term" value="F:metal ion binding"/>
    <property type="evidence" value="ECO:0007669"/>
    <property type="project" value="UniProtKB-KW"/>
</dbReference>
<evidence type="ECO:0000256" key="6">
    <source>
        <dbReference type="ARBA" id="ARBA00022777"/>
    </source>
</evidence>
<dbReference type="GO" id="GO:0047334">
    <property type="term" value="F:diphosphate-fructose-6-phosphate 1-phosphotransferase activity"/>
    <property type="evidence" value="ECO:0007669"/>
    <property type="project" value="UniProtKB-EC"/>
</dbReference>
<keyword evidence="8" id="KW-0460">Magnesium</keyword>
<evidence type="ECO:0000256" key="11">
    <source>
        <dbReference type="ARBA" id="ARBA00048070"/>
    </source>
</evidence>
<comment type="catalytic activity">
    <reaction evidence="12">
        <text>beta-D-fructose 6-phosphate + diphosphate = beta-D-fructose 1,6-bisphosphate + phosphate + H(+)</text>
        <dbReference type="Rhea" id="RHEA:13613"/>
        <dbReference type="ChEBI" id="CHEBI:15378"/>
        <dbReference type="ChEBI" id="CHEBI:32966"/>
        <dbReference type="ChEBI" id="CHEBI:33019"/>
        <dbReference type="ChEBI" id="CHEBI:43474"/>
        <dbReference type="ChEBI" id="CHEBI:57634"/>
        <dbReference type="EC" id="2.7.1.90"/>
    </reaction>
</comment>
<reference evidence="14 15" key="1">
    <citation type="submission" date="2019-02" db="EMBL/GenBank/DDBJ databases">
        <title>Deep-cultivation of Planctomycetes and their phenomic and genomic characterization uncovers novel biology.</title>
        <authorList>
            <person name="Wiegand S."/>
            <person name="Jogler M."/>
            <person name="Boedeker C."/>
            <person name="Pinto D."/>
            <person name="Vollmers J."/>
            <person name="Rivas-Marin E."/>
            <person name="Kohn T."/>
            <person name="Peeters S.H."/>
            <person name="Heuer A."/>
            <person name="Rast P."/>
            <person name="Oberbeckmann S."/>
            <person name="Bunk B."/>
            <person name="Jeske O."/>
            <person name="Meyerdierks A."/>
            <person name="Storesund J.E."/>
            <person name="Kallscheuer N."/>
            <person name="Luecker S."/>
            <person name="Lage O.M."/>
            <person name="Pohl T."/>
            <person name="Merkel B.J."/>
            <person name="Hornburger P."/>
            <person name="Mueller R.-W."/>
            <person name="Bruemmer F."/>
            <person name="Labrenz M."/>
            <person name="Spormann A.M."/>
            <person name="Op Den Camp H."/>
            <person name="Overmann J."/>
            <person name="Amann R."/>
            <person name="Jetten M.S.M."/>
            <person name="Mascher T."/>
            <person name="Medema M.H."/>
            <person name="Devos D.P."/>
            <person name="Kaster A.-K."/>
            <person name="Ovreas L."/>
            <person name="Rohde M."/>
            <person name="Galperin M.Y."/>
            <person name="Jogler C."/>
        </authorList>
    </citation>
    <scope>NUCLEOTIDE SEQUENCE [LARGE SCALE GENOMIC DNA]</scope>
    <source>
        <strain evidence="14 15">Mal64</strain>
    </source>
</reference>
<dbReference type="OrthoDB" id="9802503at2"/>
<evidence type="ECO:0000256" key="4">
    <source>
        <dbReference type="ARBA" id="ARBA00022723"/>
    </source>
</evidence>
<dbReference type="GO" id="GO:0006002">
    <property type="term" value="P:fructose 6-phosphate metabolic process"/>
    <property type="evidence" value="ECO:0007669"/>
    <property type="project" value="InterPro"/>
</dbReference>
<evidence type="ECO:0000313" key="15">
    <source>
        <dbReference type="Proteomes" id="UP000315440"/>
    </source>
</evidence>
<evidence type="ECO:0000256" key="2">
    <source>
        <dbReference type="ARBA" id="ARBA00003138"/>
    </source>
</evidence>
<dbReference type="EC" id="2.7.1.11" evidence="14"/>
<evidence type="ECO:0000256" key="9">
    <source>
        <dbReference type="ARBA" id="ARBA00023152"/>
    </source>
</evidence>
<keyword evidence="15" id="KW-1185">Reference proteome</keyword>
<evidence type="ECO:0000313" key="14">
    <source>
        <dbReference type="EMBL" id="TWT88469.1"/>
    </source>
</evidence>
<comment type="cofactor">
    <cofactor evidence="1">
        <name>Mg(2+)</name>
        <dbReference type="ChEBI" id="CHEBI:18420"/>
    </cofactor>
</comment>
<dbReference type="InterPro" id="IPR022953">
    <property type="entry name" value="ATP_PFK"/>
</dbReference>
<organism evidence="14 15">
    <name type="scientific">Pseudobythopirellula maris</name>
    <dbReference type="NCBI Taxonomy" id="2527991"/>
    <lineage>
        <taxon>Bacteria</taxon>
        <taxon>Pseudomonadati</taxon>
        <taxon>Planctomycetota</taxon>
        <taxon>Planctomycetia</taxon>
        <taxon>Pirellulales</taxon>
        <taxon>Lacipirellulaceae</taxon>
        <taxon>Pseudobythopirellula</taxon>
    </lineage>
</organism>
<dbReference type="Pfam" id="PF00365">
    <property type="entry name" value="PFK"/>
    <property type="match status" value="1"/>
</dbReference>
<comment type="function">
    <text evidence="2">Catalyzes the phosphorylation of D-fructose 6-phosphate, the first committing step of glycolysis. Uses inorganic phosphate (PPi) as phosphoryl donor instead of ATP like common ATP-dependent phosphofructokinases (ATP-PFKs), which renders the reaction reversible, and can thus function both in glycolysis and gluconeogenesis. Consistently, PPi-PFK can replace the enzymes of both the forward (ATP-PFK) and reverse (fructose-bisphosphatase (FBPase)) reactions.</text>
</comment>
<keyword evidence="3 14" id="KW-0808">Transferase</keyword>
<dbReference type="GO" id="GO:0005524">
    <property type="term" value="F:ATP binding"/>
    <property type="evidence" value="ECO:0007669"/>
    <property type="project" value="UniProtKB-KW"/>
</dbReference>
<dbReference type="Gene3D" id="3.40.50.450">
    <property type="match status" value="1"/>
</dbReference>
<protein>
    <submittedName>
        <fullName evidence="14">6-phosphofructokinase 1</fullName>
        <ecNumber evidence="14">2.7.1.11</ecNumber>
    </submittedName>
</protein>
<dbReference type="NCBIfam" id="NF005301">
    <property type="entry name" value="PRK06830.1"/>
    <property type="match status" value="1"/>
</dbReference>
<evidence type="ECO:0000256" key="7">
    <source>
        <dbReference type="ARBA" id="ARBA00022840"/>
    </source>
</evidence>
<evidence type="ECO:0000256" key="10">
    <source>
        <dbReference type="ARBA" id="ARBA00038478"/>
    </source>
</evidence>
<name>A0A5C5ZM45_9BACT</name>
<keyword evidence="4" id="KW-0479">Metal-binding</keyword>
<keyword evidence="7" id="KW-0067">ATP-binding</keyword>
<dbReference type="InterPro" id="IPR000023">
    <property type="entry name" value="Phosphofructokinase_dom"/>
</dbReference>
<dbReference type="InterPro" id="IPR012004">
    <property type="entry name" value="PyroP-dep_PFK_TP0108"/>
</dbReference>
<keyword evidence="9" id="KW-0324">Glycolysis</keyword>
<dbReference type="RefSeq" id="WP_146399555.1">
    <property type="nucleotide sequence ID" value="NZ_SJPQ01000002.1"/>
</dbReference>
<proteinExistence type="inferred from homology"/>
<accession>A0A5C5ZM45</accession>
<dbReference type="GO" id="GO:0005737">
    <property type="term" value="C:cytoplasm"/>
    <property type="evidence" value="ECO:0007669"/>
    <property type="project" value="UniProtKB-ARBA"/>
</dbReference>
<evidence type="ECO:0000259" key="13">
    <source>
        <dbReference type="Pfam" id="PF00365"/>
    </source>
</evidence>
<keyword evidence="5" id="KW-0547">Nucleotide-binding</keyword>
<dbReference type="PANTHER" id="PTHR45770">
    <property type="entry name" value="ATP-DEPENDENT 6-PHOSPHOFRUCTOKINASE 1"/>
    <property type="match status" value="1"/>
</dbReference>
<keyword evidence="6 14" id="KW-0418">Kinase</keyword>
<evidence type="ECO:0000256" key="8">
    <source>
        <dbReference type="ARBA" id="ARBA00022842"/>
    </source>
</evidence>
<evidence type="ECO:0000256" key="5">
    <source>
        <dbReference type="ARBA" id="ARBA00022741"/>
    </source>
</evidence>
<dbReference type="PIRSF" id="PIRSF000534">
    <property type="entry name" value="PPi_PFK_TP0108"/>
    <property type="match status" value="1"/>
</dbReference>
<dbReference type="Proteomes" id="UP000315440">
    <property type="component" value="Unassembled WGS sequence"/>
</dbReference>
<dbReference type="InterPro" id="IPR035966">
    <property type="entry name" value="PKF_sf"/>
</dbReference>
<comment type="catalytic activity">
    <reaction evidence="11">
        <text>beta-D-fructose 6-phosphate + ATP = beta-D-fructose 1,6-bisphosphate + ADP + H(+)</text>
        <dbReference type="Rhea" id="RHEA:16109"/>
        <dbReference type="ChEBI" id="CHEBI:15378"/>
        <dbReference type="ChEBI" id="CHEBI:30616"/>
        <dbReference type="ChEBI" id="CHEBI:32966"/>
        <dbReference type="ChEBI" id="CHEBI:57634"/>
        <dbReference type="ChEBI" id="CHEBI:456216"/>
        <dbReference type="EC" id="2.7.1.11"/>
    </reaction>
</comment>
<evidence type="ECO:0000256" key="12">
    <source>
        <dbReference type="ARBA" id="ARBA00048072"/>
    </source>
</evidence>
<dbReference type="UniPathway" id="UPA00109">
    <property type="reaction ID" value="UER00182"/>
</dbReference>
<feature type="domain" description="Phosphofructokinase" evidence="13">
    <location>
        <begin position="79"/>
        <end position="389"/>
    </location>
</feature>